<comment type="caution">
    <text evidence="10">The sequence shown here is derived from an EMBL/GenBank/DDBJ whole genome shotgun (WGS) entry which is preliminary data.</text>
</comment>
<dbReference type="Gene3D" id="3.20.20.80">
    <property type="entry name" value="Glycosidases"/>
    <property type="match status" value="2"/>
</dbReference>
<reference evidence="10" key="1">
    <citation type="submission" date="2021-02" db="EMBL/GenBank/DDBJ databases">
        <authorList>
            <person name="Nieuwenhuis M."/>
            <person name="Van De Peppel L.J.J."/>
        </authorList>
    </citation>
    <scope>NUCLEOTIDE SEQUENCE</scope>
    <source>
        <strain evidence="10">D49</strain>
    </source>
</reference>
<dbReference type="PROSITE" id="PS01095">
    <property type="entry name" value="GH18_1"/>
    <property type="match status" value="1"/>
</dbReference>
<dbReference type="EMBL" id="JABCKI010005823">
    <property type="protein sequence ID" value="KAG5637516.1"/>
    <property type="molecule type" value="Genomic_DNA"/>
</dbReference>
<evidence type="ECO:0000256" key="6">
    <source>
        <dbReference type="ARBA" id="ARBA00023326"/>
    </source>
</evidence>
<evidence type="ECO:0000256" key="7">
    <source>
        <dbReference type="RuleBase" id="RU000489"/>
    </source>
</evidence>
<evidence type="ECO:0000256" key="5">
    <source>
        <dbReference type="ARBA" id="ARBA00023295"/>
    </source>
</evidence>
<evidence type="ECO:0000313" key="11">
    <source>
        <dbReference type="Proteomes" id="UP000717328"/>
    </source>
</evidence>
<dbReference type="Proteomes" id="UP000717328">
    <property type="component" value="Unassembled WGS sequence"/>
</dbReference>
<dbReference type="InterPro" id="IPR011583">
    <property type="entry name" value="Chitinase_II/V-like_cat"/>
</dbReference>
<keyword evidence="5 7" id="KW-0326">Glycosidase</keyword>
<feature type="compositionally biased region" description="Basic and acidic residues" evidence="8">
    <location>
        <begin position="12"/>
        <end position="23"/>
    </location>
</feature>
<dbReference type="SUPFAM" id="SSF51445">
    <property type="entry name" value="(Trans)glycosidases"/>
    <property type="match status" value="1"/>
</dbReference>
<reference evidence="10" key="2">
    <citation type="submission" date="2021-10" db="EMBL/GenBank/DDBJ databases">
        <title>Phylogenomics reveals ancestral predisposition of the termite-cultivated fungus Termitomyces towards a domesticated lifestyle.</title>
        <authorList>
            <person name="Auxier B."/>
            <person name="Grum-Grzhimaylo A."/>
            <person name="Cardenas M.E."/>
            <person name="Lodge J.D."/>
            <person name="Laessoe T."/>
            <person name="Pedersen O."/>
            <person name="Smith M.E."/>
            <person name="Kuyper T.W."/>
            <person name="Franco-Molano E.A."/>
            <person name="Baroni T.J."/>
            <person name="Aanen D.K."/>
        </authorList>
    </citation>
    <scope>NUCLEOTIDE SEQUENCE</scope>
    <source>
        <strain evidence="10">D49</strain>
    </source>
</reference>
<evidence type="ECO:0000256" key="8">
    <source>
        <dbReference type="SAM" id="MobiDB-lite"/>
    </source>
</evidence>
<dbReference type="GO" id="GO:0000272">
    <property type="term" value="P:polysaccharide catabolic process"/>
    <property type="evidence" value="ECO:0007669"/>
    <property type="project" value="UniProtKB-KW"/>
</dbReference>
<feature type="region of interest" description="Disordered" evidence="8">
    <location>
        <begin position="344"/>
        <end position="375"/>
    </location>
</feature>
<evidence type="ECO:0000256" key="1">
    <source>
        <dbReference type="ARBA" id="ARBA00000822"/>
    </source>
</evidence>
<sequence>MRPSLVNPRLYNSEHRKASSREKPKIASIIIPTTPINTSLPFFDKDVAAVQKFGATSVTPPISIPSRPQTCSKPTPPTEADIDMNEATAAAEILAIAELFSTLKRTTSKLHTAFERLGKQAEKMALVAPAIKADEQIKHIRMILEKQIADHECSMHMIRKELEEAIKECFVQSLKTQIYGFIHEKIINEVQQRVQDELKIQIPEKLREQVQIHKREIIEVQTDLYNSDARRHNASLRSPIMSTEPLRPLLRPLPSALQSPAYVLKRPFTANPSLVGSPMSAFPGVPAPTPMTFHAPALMFPPGSNQMFEYVPPTPSPLFPRDLRSLFSLGPDATKRLLQDYGLSSTASATPSPNTEKPKAKAPPKTGLNTPDDSPTCEIKNTFSYATRPLWDVADGPKEVTPHYYAEGMRMDSHTCQLHGWKERGGSTNIQVMDAVLMSSELDLLEIRMNELDSVVDTFFIIESNATFTGLPKETYFTKNRERFSKFDKKIVYKLLPGFPLQPGQSAWDVEAATRDAMTSLLHDHIRALPSGTPSLVIMSDIDEIPARHTIDLLKACEFGESIHLQLRNFLYSFEWYLDMSSWRASVHLWRPNIYYRHSKSSDRILADSGWHCSYCFRTIAEYVVKMKGFSHSDRIGGNMKLLDPQRIQQTICRGKDIFGMLPEAYSFKDLLSQMSLDPFLASLFYISVANNLRGRLEYTGDLNASALGGSLVSTAWYAGWHVTDLPLSAVSWYKYTVMNYAFALTTPDPTVISVVDSDQVFLPQFVSAAQNHNVKASLSIGGWTGSRWFSGNVGSAQNRTAFVKSVAGLVEKYKLDGIDFDWEYPGTQGIGCNLISPNDTANFLSFLQELRQDLGSGIILSAATDVKPFPGPSGAPFADIAQFGEVLDYIVIMNYDIKSTPSTGAGPNSPLEDSCAPSDARYGSAQSALEAWTKAGMPRNRIVLGSPMYGRSYRVSPSAAFSDGSKSTLASFPFYDINNEPTGDRWNGDGGLDVCGSYAPPGGTYAFRSLVEDGFLNPDGSVANGISYRYDACSETPYVYNSSSEILITYDNARSFAAKGDFVKANNLGGFAVWEAAELSCWHTRGMHDWRMS</sequence>
<dbReference type="SMART" id="SM00636">
    <property type="entry name" value="Glyco_18"/>
    <property type="match status" value="1"/>
</dbReference>
<keyword evidence="6" id="KW-0624">Polysaccharide degradation</keyword>
<dbReference type="GO" id="GO:0016020">
    <property type="term" value="C:membrane"/>
    <property type="evidence" value="ECO:0007669"/>
    <property type="project" value="InterPro"/>
</dbReference>
<keyword evidence="2 7" id="KW-0378">Hydrolase</keyword>
<feature type="compositionally biased region" description="Low complexity" evidence="8">
    <location>
        <begin position="344"/>
        <end position="353"/>
    </location>
</feature>
<accession>A0A9P7K783</accession>
<dbReference type="PROSITE" id="PS51910">
    <property type="entry name" value="GH18_2"/>
    <property type="match status" value="1"/>
</dbReference>
<dbReference type="GO" id="GO:0006044">
    <property type="term" value="P:N-acetylglucosamine metabolic process"/>
    <property type="evidence" value="ECO:0007669"/>
    <property type="project" value="TreeGrafter"/>
</dbReference>
<keyword evidence="4" id="KW-0119">Carbohydrate metabolism</keyword>
<name>A0A9P7K783_9AGAR</name>
<dbReference type="OrthoDB" id="6474464at2759"/>
<evidence type="ECO:0000256" key="4">
    <source>
        <dbReference type="ARBA" id="ARBA00023277"/>
    </source>
</evidence>
<dbReference type="GO" id="GO:0003830">
    <property type="term" value="F:beta-1,4-mannosylglycoprotein 4-beta-N-acetylglucosaminyltransferase activity"/>
    <property type="evidence" value="ECO:0007669"/>
    <property type="project" value="InterPro"/>
</dbReference>
<keyword evidence="3" id="KW-0146">Chitin degradation</keyword>
<dbReference type="AlphaFoldDB" id="A0A9P7K783"/>
<proteinExistence type="predicted"/>
<feature type="domain" description="GH18" evidence="9">
    <location>
        <begin position="712"/>
        <end position="1091"/>
    </location>
</feature>
<evidence type="ECO:0000313" key="10">
    <source>
        <dbReference type="EMBL" id="KAG5637516.1"/>
    </source>
</evidence>
<comment type="catalytic activity">
    <reaction evidence="1">
        <text>Random endo-hydrolysis of N-acetyl-beta-D-glucosaminide (1-&gt;4)-beta-linkages in chitin and chitodextrins.</text>
        <dbReference type="EC" id="3.2.1.14"/>
    </reaction>
</comment>
<protein>
    <recommendedName>
        <fullName evidence="9">GH18 domain-containing protein</fullName>
    </recommendedName>
</protein>
<dbReference type="GO" id="GO:0006032">
    <property type="term" value="P:chitin catabolic process"/>
    <property type="evidence" value="ECO:0007669"/>
    <property type="project" value="UniProtKB-KW"/>
</dbReference>
<dbReference type="Pfam" id="PF00704">
    <property type="entry name" value="Glyco_hydro_18"/>
    <property type="match status" value="1"/>
</dbReference>
<evidence type="ECO:0000259" key="9">
    <source>
        <dbReference type="PROSITE" id="PS51910"/>
    </source>
</evidence>
<dbReference type="Pfam" id="PF04724">
    <property type="entry name" value="Glyco_transf_17"/>
    <property type="match status" value="1"/>
</dbReference>
<dbReference type="SUPFAM" id="SSF54556">
    <property type="entry name" value="Chitinase insertion domain"/>
    <property type="match status" value="1"/>
</dbReference>
<dbReference type="InterPro" id="IPR001223">
    <property type="entry name" value="Glyco_hydro18_cat"/>
</dbReference>
<dbReference type="InterPro" id="IPR029070">
    <property type="entry name" value="Chitinase_insertion_sf"/>
</dbReference>
<dbReference type="PANTHER" id="PTHR12224:SF0">
    <property type="entry name" value="BETA-1,4-MANNOSYL-GLYCOPROTEIN 4-BETA-N-ACETYLGLUCOSAMINYLTRANSFERASE"/>
    <property type="match status" value="1"/>
</dbReference>
<dbReference type="InterPro" id="IPR001579">
    <property type="entry name" value="Glyco_hydro_18_chit_AS"/>
</dbReference>
<evidence type="ECO:0000256" key="3">
    <source>
        <dbReference type="ARBA" id="ARBA00023024"/>
    </source>
</evidence>
<gene>
    <name evidence="10" type="ORF">H0H81_004267</name>
</gene>
<feature type="region of interest" description="Disordered" evidence="8">
    <location>
        <begin position="1"/>
        <end position="23"/>
    </location>
</feature>
<keyword evidence="11" id="KW-1185">Reference proteome</keyword>
<dbReference type="InterPro" id="IPR006813">
    <property type="entry name" value="Glyco_trans_17"/>
</dbReference>
<dbReference type="PANTHER" id="PTHR12224">
    <property type="entry name" value="BETA-1,4-MANNOSYL-GLYCOPROTEIN BETA-1,4-N-ACETYLGLUCOSAMINYL-TRANSFERASE"/>
    <property type="match status" value="1"/>
</dbReference>
<dbReference type="InterPro" id="IPR017853">
    <property type="entry name" value="GH"/>
</dbReference>
<organism evidence="10 11">
    <name type="scientific">Sphagnurus paluster</name>
    <dbReference type="NCBI Taxonomy" id="117069"/>
    <lineage>
        <taxon>Eukaryota</taxon>
        <taxon>Fungi</taxon>
        <taxon>Dikarya</taxon>
        <taxon>Basidiomycota</taxon>
        <taxon>Agaricomycotina</taxon>
        <taxon>Agaricomycetes</taxon>
        <taxon>Agaricomycetidae</taxon>
        <taxon>Agaricales</taxon>
        <taxon>Tricholomatineae</taxon>
        <taxon>Lyophyllaceae</taxon>
        <taxon>Sphagnurus</taxon>
    </lineage>
</organism>
<dbReference type="GO" id="GO:0008061">
    <property type="term" value="F:chitin binding"/>
    <property type="evidence" value="ECO:0007669"/>
    <property type="project" value="InterPro"/>
</dbReference>
<dbReference type="GO" id="GO:0008843">
    <property type="term" value="F:endochitinase activity"/>
    <property type="evidence" value="ECO:0007669"/>
    <property type="project" value="UniProtKB-EC"/>
</dbReference>
<evidence type="ECO:0000256" key="2">
    <source>
        <dbReference type="ARBA" id="ARBA00022801"/>
    </source>
</evidence>